<evidence type="ECO:0000313" key="2">
    <source>
        <dbReference type="Proteomes" id="UP000030686"/>
    </source>
</evidence>
<sequence>MAPLGFSELWARCWNGAVSGLEGLFQCWVAARNRMGEMQREECDRAYAEYESQADTNVCIWHYDNGGSMIGSDYRSGTW</sequence>
<dbReference type="EMBL" id="HG792015">
    <property type="protein sequence ID" value="CDM26510.1"/>
    <property type="molecule type" value="Genomic_DNA"/>
</dbReference>
<accession>W6PRL5</accession>
<proteinExistence type="predicted"/>
<organism evidence="1 2">
    <name type="scientific">Penicillium roqueforti (strain FM164)</name>
    <dbReference type="NCBI Taxonomy" id="1365484"/>
    <lineage>
        <taxon>Eukaryota</taxon>
        <taxon>Fungi</taxon>
        <taxon>Dikarya</taxon>
        <taxon>Ascomycota</taxon>
        <taxon>Pezizomycotina</taxon>
        <taxon>Eurotiomycetes</taxon>
        <taxon>Eurotiomycetidae</taxon>
        <taxon>Eurotiales</taxon>
        <taxon>Aspergillaceae</taxon>
        <taxon>Penicillium</taxon>
    </lineage>
</organism>
<keyword evidence="2" id="KW-1185">Reference proteome</keyword>
<evidence type="ECO:0000313" key="1">
    <source>
        <dbReference type="EMBL" id="CDM26510.1"/>
    </source>
</evidence>
<dbReference type="Proteomes" id="UP000030686">
    <property type="component" value="Unassembled WGS sequence"/>
</dbReference>
<protein>
    <submittedName>
        <fullName evidence="1">Genomic scaffold, ProqFM164S01</fullName>
    </submittedName>
</protein>
<reference evidence="1" key="1">
    <citation type="journal article" date="2014" name="Nat. Commun.">
        <title>Multiple recent horizontal transfers of a large genomic region in cheese making fungi.</title>
        <authorList>
            <person name="Cheeseman K."/>
            <person name="Ropars J."/>
            <person name="Renault P."/>
            <person name="Dupont J."/>
            <person name="Gouzy J."/>
            <person name="Branca A."/>
            <person name="Abraham A.L."/>
            <person name="Ceppi M."/>
            <person name="Conseiller E."/>
            <person name="Debuchy R."/>
            <person name="Malagnac F."/>
            <person name="Goarin A."/>
            <person name="Silar P."/>
            <person name="Lacoste S."/>
            <person name="Sallet E."/>
            <person name="Bensimon A."/>
            <person name="Giraud T."/>
            <person name="Brygoo Y."/>
        </authorList>
    </citation>
    <scope>NUCLEOTIDE SEQUENCE [LARGE SCALE GENOMIC DNA]</scope>
    <source>
        <strain evidence="1">FM164</strain>
    </source>
</reference>
<gene>
    <name evidence="1" type="ORF">PROQFM164_S01g000319</name>
</gene>
<name>W6PRL5_PENRF</name>
<dbReference type="AlphaFoldDB" id="W6PRL5"/>